<name>A0AAV4Q5T5_9ARAC</name>
<accession>A0AAV4Q5T5</accession>
<keyword evidence="1" id="KW-0472">Membrane</keyword>
<sequence length="160" mass="18418">MLTRTKEEKFLFLKRKLVQDVLEQLFILKSRKCSRKAKNMAGILNKSPKDKPIKGLSYFICVGYFIHHIISMQYMWLPSMTLCMSMLSNTTLDPRSRVNPPLPTPVPKSPISYTTYLNAAMMLIKAAMPKGKQSFRTYNSSGSLSYSERNKLHRNFNTIS</sequence>
<evidence type="ECO:0000256" key="1">
    <source>
        <dbReference type="SAM" id="Phobius"/>
    </source>
</evidence>
<organism evidence="2 3">
    <name type="scientific">Caerostris darwini</name>
    <dbReference type="NCBI Taxonomy" id="1538125"/>
    <lineage>
        <taxon>Eukaryota</taxon>
        <taxon>Metazoa</taxon>
        <taxon>Ecdysozoa</taxon>
        <taxon>Arthropoda</taxon>
        <taxon>Chelicerata</taxon>
        <taxon>Arachnida</taxon>
        <taxon>Araneae</taxon>
        <taxon>Araneomorphae</taxon>
        <taxon>Entelegynae</taxon>
        <taxon>Araneoidea</taxon>
        <taxon>Araneidae</taxon>
        <taxon>Caerostris</taxon>
    </lineage>
</organism>
<proteinExistence type="predicted"/>
<keyword evidence="1" id="KW-1133">Transmembrane helix</keyword>
<evidence type="ECO:0000313" key="3">
    <source>
        <dbReference type="Proteomes" id="UP001054837"/>
    </source>
</evidence>
<keyword evidence="1" id="KW-0812">Transmembrane</keyword>
<feature type="transmembrane region" description="Helical" evidence="1">
    <location>
        <begin position="56"/>
        <end position="77"/>
    </location>
</feature>
<reference evidence="2 3" key="1">
    <citation type="submission" date="2021-06" db="EMBL/GenBank/DDBJ databases">
        <title>Caerostris darwini draft genome.</title>
        <authorList>
            <person name="Kono N."/>
            <person name="Arakawa K."/>
        </authorList>
    </citation>
    <scope>NUCLEOTIDE SEQUENCE [LARGE SCALE GENOMIC DNA]</scope>
</reference>
<dbReference type="EMBL" id="BPLQ01003810">
    <property type="protein sequence ID" value="GIY03461.1"/>
    <property type="molecule type" value="Genomic_DNA"/>
</dbReference>
<keyword evidence="3" id="KW-1185">Reference proteome</keyword>
<comment type="caution">
    <text evidence="2">The sequence shown here is derived from an EMBL/GenBank/DDBJ whole genome shotgun (WGS) entry which is preliminary data.</text>
</comment>
<dbReference type="AlphaFoldDB" id="A0AAV4Q5T5"/>
<dbReference type="Proteomes" id="UP001054837">
    <property type="component" value="Unassembled WGS sequence"/>
</dbReference>
<evidence type="ECO:0000313" key="2">
    <source>
        <dbReference type="EMBL" id="GIY03461.1"/>
    </source>
</evidence>
<gene>
    <name evidence="2" type="ORF">CDAR_28781</name>
</gene>
<protein>
    <submittedName>
        <fullName evidence="2">Uncharacterized protein</fullName>
    </submittedName>
</protein>